<evidence type="ECO:0000256" key="9">
    <source>
        <dbReference type="PIRSR" id="PIRSR610347-1"/>
    </source>
</evidence>
<dbReference type="PANTHER" id="PTHR12415">
    <property type="entry name" value="TYROSYL-DNA PHOSPHODIESTERASE 1"/>
    <property type="match status" value="1"/>
</dbReference>
<feature type="region of interest" description="Disordered" evidence="12">
    <location>
        <begin position="776"/>
        <end position="869"/>
    </location>
</feature>
<reference evidence="13 14" key="1">
    <citation type="journal article" date="2014" name="Nat. Commun.">
        <title>Klebsormidium flaccidum genome reveals primary factors for plant terrestrial adaptation.</title>
        <authorList>
            <person name="Hori K."/>
            <person name="Maruyama F."/>
            <person name="Fujisawa T."/>
            <person name="Togashi T."/>
            <person name="Yamamoto N."/>
            <person name="Seo M."/>
            <person name="Sato S."/>
            <person name="Yamada T."/>
            <person name="Mori H."/>
            <person name="Tajima N."/>
            <person name="Moriyama T."/>
            <person name="Ikeuchi M."/>
            <person name="Watanabe M."/>
            <person name="Wada H."/>
            <person name="Kobayashi K."/>
            <person name="Saito M."/>
            <person name="Masuda T."/>
            <person name="Sasaki-Sekimoto Y."/>
            <person name="Mashiguchi K."/>
            <person name="Awai K."/>
            <person name="Shimojima M."/>
            <person name="Masuda S."/>
            <person name="Iwai M."/>
            <person name="Nobusawa T."/>
            <person name="Narise T."/>
            <person name="Kondo S."/>
            <person name="Saito H."/>
            <person name="Sato R."/>
            <person name="Murakawa M."/>
            <person name="Ihara Y."/>
            <person name="Oshima-Yamada Y."/>
            <person name="Ohtaka K."/>
            <person name="Satoh M."/>
            <person name="Sonobe K."/>
            <person name="Ishii M."/>
            <person name="Ohtani R."/>
            <person name="Kanamori-Sato M."/>
            <person name="Honoki R."/>
            <person name="Miyazaki D."/>
            <person name="Mochizuki H."/>
            <person name="Umetsu J."/>
            <person name="Higashi K."/>
            <person name="Shibata D."/>
            <person name="Kamiya Y."/>
            <person name="Sato N."/>
            <person name="Nakamura Y."/>
            <person name="Tabata S."/>
            <person name="Ida S."/>
            <person name="Kurokawa K."/>
            <person name="Ohta H."/>
        </authorList>
    </citation>
    <scope>NUCLEOTIDE SEQUENCE [LARGE SCALE GENOMIC DNA]</scope>
    <source>
        <strain evidence="13 14">NIES-2285</strain>
    </source>
</reference>
<dbReference type="EMBL" id="DF237724">
    <property type="protein sequence ID" value="GAQ91378.1"/>
    <property type="molecule type" value="Genomic_DNA"/>
</dbReference>
<dbReference type="SUPFAM" id="SSF49879">
    <property type="entry name" value="SMAD/FHA domain"/>
    <property type="match status" value="1"/>
</dbReference>
<dbReference type="GO" id="GO:0006281">
    <property type="term" value="P:DNA repair"/>
    <property type="evidence" value="ECO:0000318"/>
    <property type="project" value="GO_Central"/>
</dbReference>
<dbReference type="Proteomes" id="UP000054558">
    <property type="component" value="Unassembled WGS sequence"/>
</dbReference>
<evidence type="ECO:0000256" key="3">
    <source>
        <dbReference type="ARBA" id="ARBA00022722"/>
    </source>
</evidence>
<dbReference type="GO" id="GO:0003690">
    <property type="term" value="F:double-stranded DNA binding"/>
    <property type="evidence" value="ECO:0000318"/>
    <property type="project" value="GO_Central"/>
</dbReference>
<dbReference type="PANTHER" id="PTHR12415:SF0">
    <property type="entry name" value="TYROSYL-DNA PHOSPHODIESTERASE 1"/>
    <property type="match status" value="1"/>
</dbReference>
<accession>A0A1Y1IT69</accession>
<dbReference type="FunFam" id="3.30.870.10:FF:000028">
    <property type="entry name" value="Tyrosyl-DNA phosphodiesterase 1"/>
    <property type="match status" value="1"/>
</dbReference>
<evidence type="ECO:0000256" key="2">
    <source>
        <dbReference type="ARBA" id="ARBA00010205"/>
    </source>
</evidence>
<evidence type="ECO:0000256" key="4">
    <source>
        <dbReference type="ARBA" id="ARBA00022763"/>
    </source>
</evidence>
<proteinExistence type="inferred from homology"/>
<dbReference type="Gene3D" id="2.60.200.20">
    <property type="match status" value="1"/>
</dbReference>
<evidence type="ECO:0000256" key="8">
    <source>
        <dbReference type="ARBA" id="ARBA00023242"/>
    </source>
</evidence>
<evidence type="ECO:0000256" key="11">
    <source>
        <dbReference type="PIRSR" id="PIRSR610347-3"/>
    </source>
</evidence>
<keyword evidence="14" id="KW-1185">Reference proteome</keyword>
<feature type="compositionally biased region" description="Basic and acidic residues" evidence="12">
    <location>
        <begin position="802"/>
        <end position="825"/>
    </location>
</feature>
<feature type="compositionally biased region" description="Low complexity" evidence="12">
    <location>
        <begin position="316"/>
        <end position="327"/>
    </location>
</feature>
<dbReference type="InterPro" id="IPR008984">
    <property type="entry name" value="SMAD_FHA_dom_sf"/>
</dbReference>
<dbReference type="CDD" id="cd09122">
    <property type="entry name" value="PLDc_Tdp1_1"/>
    <property type="match status" value="1"/>
</dbReference>
<evidence type="ECO:0000313" key="14">
    <source>
        <dbReference type="Proteomes" id="UP000054558"/>
    </source>
</evidence>
<feature type="binding site" evidence="10">
    <location>
        <position position="437"/>
    </location>
    <ligand>
        <name>substrate</name>
    </ligand>
</feature>
<organism evidence="13 14">
    <name type="scientific">Klebsormidium nitens</name>
    <name type="common">Green alga</name>
    <name type="synonym">Ulothrix nitens</name>
    <dbReference type="NCBI Taxonomy" id="105231"/>
    <lineage>
        <taxon>Eukaryota</taxon>
        <taxon>Viridiplantae</taxon>
        <taxon>Streptophyta</taxon>
        <taxon>Klebsormidiophyceae</taxon>
        <taxon>Klebsormidiales</taxon>
        <taxon>Klebsormidiaceae</taxon>
        <taxon>Klebsormidium</taxon>
    </lineage>
</organism>
<dbReference type="STRING" id="105231.A0A1Y1IT69"/>
<evidence type="ECO:0000256" key="1">
    <source>
        <dbReference type="ARBA" id="ARBA00004123"/>
    </source>
</evidence>
<feature type="active site" description="Proton donor/acceptor" evidence="9">
    <location>
        <position position="665"/>
    </location>
</feature>
<keyword evidence="4" id="KW-0227">DNA damage</keyword>
<evidence type="ECO:0000256" key="7">
    <source>
        <dbReference type="ARBA" id="ARBA00023204"/>
    </source>
</evidence>
<feature type="region of interest" description="Disordered" evidence="12">
    <location>
        <begin position="291"/>
        <end position="340"/>
    </location>
</feature>
<evidence type="ECO:0000256" key="6">
    <source>
        <dbReference type="ARBA" id="ARBA00022839"/>
    </source>
</evidence>
<evidence type="ECO:0000256" key="12">
    <source>
        <dbReference type="SAM" id="MobiDB-lite"/>
    </source>
</evidence>
<keyword evidence="3" id="KW-0540">Nuclease</keyword>
<sequence length="923" mass="100163">MASPVLAVLTPAQILSGSSAGAQPEDLSAVAFCGCIELHEGSQVLGRELFGTHKVPHVSRRHLQLDVRLREIEVTVVGQNPAAITNLGFPTIRLQPGESALLRDRGMLEFLPGRLQYEVNLQGASCHPIARNLDVERVGLPEIFERQVAHSVKGRRQEGTDSDAQLSGVLALRENQQTPPLIGQTSVPRMPLDNQSPLNSRSVPLLVEIGGAGSSAVLQAEHPLLGEVQVDAQDDDCHRGGQPSSHQDQLAQDEDLARKLQKEEGAHGGAHSHHSKEQLASDEALARMLQEQEGGAGDEGRVEGPDRKRRRRGETEGAAGEAATSGRSPEEGGAHGSDGPGAFQLLQVHALPPWAKRGCCRISDVIRGDVQWCILTNYMIDIEWLLSACPILYHVPRVILMHGESGASLERLQSTKPANFSLHKPPLPISYGTHHSKAMVVVYRGGVRVVVHTANLIYIDWNNKTQGLWYQDFPLKTPDSPPSSPFERDLLDYLEALRWPGALVPSPDGTDEATRVNASFFRRFDFSRAAVRLVGSVPGYHGGAALRKWGHMKMRAVLEEEAFGDDFRRAPLVYQFSSLGSLDERWMSEFLASLSKGRTASGPPLGLGEVRVVWPTVEDVRQSIEGYCAGGAIPGPEKNVARPWLQRYWSKFQADHAGRGRVMPHIKTFVRHRGNDVAWCLLTSANLSKAAWGSLQRNDTQLMVRSYELGVLFVPSLVARYGLGEQFSCTDNAAGGAGQNLRILTPGGNRKTSGGVAQKARVEEVKEGGEVGACEGESIFEAGSPGGFEKGGPTSGKRKRTGERSGGEGSETRTREEAAGEKGRAEGPGGRTGGDAQGQRTVRFVSTAERPGPHDSQLPNSEPSDGTPVIVRLPIPYALPPAKYGPKDRPWAVDRQYVQPDVYGETWPRTVVKYGVKQADEGE</sequence>
<feature type="binding site" evidence="10">
    <location>
        <position position="667"/>
    </location>
    <ligand>
        <name>substrate</name>
    </ligand>
</feature>
<dbReference type="GO" id="GO:0004527">
    <property type="term" value="F:exonuclease activity"/>
    <property type="evidence" value="ECO:0007669"/>
    <property type="project" value="UniProtKB-KW"/>
</dbReference>
<name>A0A1Y1IT69_KLENI</name>
<keyword evidence="5" id="KW-0378">Hydrolase</keyword>
<comment type="subcellular location">
    <subcellularLocation>
        <location evidence="1">Nucleus</location>
    </subcellularLocation>
</comment>
<feature type="compositionally biased region" description="Gly residues" evidence="12">
    <location>
        <begin position="826"/>
        <end position="836"/>
    </location>
</feature>
<keyword evidence="7" id="KW-0234">DNA repair</keyword>
<evidence type="ECO:0000313" key="13">
    <source>
        <dbReference type="EMBL" id="GAQ91378.1"/>
    </source>
</evidence>
<feature type="compositionally biased region" description="Polar residues" evidence="12">
    <location>
        <begin position="174"/>
        <end position="196"/>
    </location>
</feature>
<comment type="similarity">
    <text evidence="2">Belongs to the tyrosyl-DNA phosphodiesterase family.</text>
</comment>
<dbReference type="CDD" id="cd22671">
    <property type="entry name" value="FHA_APTX-like"/>
    <property type="match status" value="1"/>
</dbReference>
<dbReference type="Gene3D" id="3.30.870.10">
    <property type="entry name" value="Endonuclease Chain A"/>
    <property type="match status" value="2"/>
</dbReference>
<feature type="compositionally biased region" description="Gly residues" evidence="12">
    <location>
        <begin position="784"/>
        <end position="794"/>
    </location>
</feature>
<evidence type="ECO:0000256" key="10">
    <source>
        <dbReference type="PIRSR" id="PIRSR610347-2"/>
    </source>
</evidence>
<dbReference type="FunFam" id="3.30.870.10:FF:000031">
    <property type="entry name" value="Tyrosyl-DNA phosphodiesterase 1"/>
    <property type="match status" value="1"/>
</dbReference>
<keyword evidence="8" id="KW-0539">Nucleus</keyword>
<keyword evidence="6" id="KW-0269">Exonuclease</keyword>
<protein>
    <submittedName>
        <fullName evidence="13">Putative Tyrosyl-DNA phosphodiesterase</fullName>
    </submittedName>
</protein>
<dbReference type="InterPro" id="IPR010347">
    <property type="entry name" value="Tdp1"/>
</dbReference>
<feature type="site" description="Interaction with DNA" evidence="11">
    <location>
        <position position="688"/>
    </location>
</feature>
<dbReference type="SUPFAM" id="SSF56024">
    <property type="entry name" value="Phospholipase D/nuclease"/>
    <property type="match status" value="3"/>
</dbReference>
<dbReference type="Pfam" id="PF06087">
    <property type="entry name" value="Tyr-DNA_phospho"/>
    <property type="match status" value="1"/>
</dbReference>
<dbReference type="GO" id="GO:0017005">
    <property type="term" value="F:3'-tyrosyl-DNA phosphodiesterase activity"/>
    <property type="evidence" value="ECO:0000318"/>
    <property type="project" value="GO_Central"/>
</dbReference>
<evidence type="ECO:0000256" key="5">
    <source>
        <dbReference type="ARBA" id="ARBA00022801"/>
    </source>
</evidence>
<dbReference type="AlphaFoldDB" id="A0A1Y1IT69"/>
<dbReference type="GO" id="GO:0005634">
    <property type="term" value="C:nucleus"/>
    <property type="evidence" value="ECO:0000318"/>
    <property type="project" value="GO_Central"/>
</dbReference>
<dbReference type="OMA" id="KWMVELA"/>
<dbReference type="GO" id="GO:0003697">
    <property type="term" value="F:single-stranded DNA binding"/>
    <property type="evidence" value="ECO:0000318"/>
    <property type="project" value="GO_Central"/>
</dbReference>
<feature type="active site" description="Nucleophile" evidence="9">
    <location>
        <position position="435"/>
    </location>
</feature>
<dbReference type="OrthoDB" id="47785at2759"/>
<feature type="region of interest" description="Disordered" evidence="12">
    <location>
        <begin position="172"/>
        <end position="196"/>
    </location>
</feature>
<gene>
    <name evidence="13" type="ORF">KFL_007750040</name>
</gene>